<evidence type="ECO:0000259" key="1">
    <source>
        <dbReference type="Pfam" id="PF12680"/>
    </source>
</evidence>
<accession>A0A2S1LPQ1</accession>
<evidence type="ECO:0000313" key="2">
    <source>
        <dbReference type="EMBL" id="AWG25730.1"/>
    </source>
</evidence>
<reference evidence="2 3" key="1">
    <citation type="submission" date="2017-04" db="EMBL/GenBank/DDBJ databases">
        <title>Complete genome sequence of Flavobacterium kingsejong AJ004.</title>
        <authorList>
            <person name="Lee P.C."/>
        </authorList>
    </citation>
    <scope>NUCLEOTIDE SEQUENCE [LARGE SCALE GENOMIC DNA]</scope>
    <source>
        <strain evidence="2 3">AJ004</strain>
    </source>
</reference>
<dbReference type="KEGG" id="fki:FK004_11130"/>
<dbReference type="RefSeq" id="WP_108737302.1">
    <property type="nucleotide sequence ID" value="NZ_CP020919.1"/>
</dbReference>
<dbReference type="InterPro" id="IPR037401">
    <property type="entry name" value="SnoaL-like"/>
</dbReference>
<gene>
    <name evidence="2" type="ORF">FK004_11130</name>
</gene>
<dbReference type="GO" id="GO:0016787">
    <property type="term" value="F:hydrolase activity"/>
    <property type="evidence" value="ECO:0007669"/>
    <property type="project" value="UniProtKB-KW"/>
</dbReference>
<sequence>MNANEVLITQFYTAFSQQNANGMIACYHPEIEFEDPAFGKLKGDDVRAMWKMLLANNKTGIDIRFYNVKSDDTTGCANWVATYIFTKTKRKVINRIAAKFEFKEGLIIKHKDNFDLWSWSKQALEWKGYLLGWTAFLKKSINKQALASLNRYQNK</sequence>
<protein>
    <submittedName>
        <fullName evidence="2">Limonene-1,2-epoxide hydrolase</fullName>
    </submittedName>
</protein>
<dbReference type="Proteomes" id="UP000244677">
    <property type="component" value="Chromosome"/>
</dbReference>
<dbReference type="Pfam" id="PF12680">
    <property type="entry name" value="SnoaL_2"/>
    <property type="match status" value="1"/>
</dbReference>
<feature type="domain" description="SnoaL-like" evidence="1">
    <location>
        <begin position="9"/>
        <end position="110"/>
    </location>
</feature>
<name>A0A2S1LPQ1_9FLAO</name>
<organism evidence="2 3">
    <name type="scientific">Flavobacterium kingsejongi</name>
    <dbReference type="NCBI Taxonomy" id="1678728"/>
    <lineage>
        <taxon>Bacteria</taxon>
        <taxon>Pseudomonadati</taxon>
        <taxon>Bacteroidota</taxon>
        <taxon>Flavobacteriia</taxon>
        <taxon>Flavobacteriales</taxon>
        <taxon>Flavobacteriaceae</taxon>
        <taxon>Flavobacterium</taxon>
    </lineage>
</organism>
<dbReference type="InterPro" id="IPR032710">
    <property type="entry name" value="NTF2-like_dom_sf"/>
</dbReference>
<dbReference type="EMBL" id="CP020919">
    <property type="protein sequence ID" value="AWG25730.1"/>
    <property type="molecule type" value="Genomic_DNA"/>
</dbReference>
<dbReference type="OrthoDB" id="391735at2"/>
<dbReference type="Gene3D" id="3.10.450.50">
    <property type="match status" value="1"/>
</dbReference>
<proteinExistence type="predicted"/>
<evidence type="ECO:0000313" key="3">
    <source>
        <dbReference type="Proteomes" id="UP000244677"/>
    </source>
</evidence>
<keyword evidence="3" id="KW-1185">Reference proteome</keyword>
<dbReference type="SUPFAM" id="SSF54427">
    <property type="entry name" value="NTF2-like"/>
    <property type="match status" value="1"/>
</dbReference>
<dbReference type="AlphaFoldDB" id="A0A2S1LPQ1"/>
<keyword evidence="2" id="KW-0378">Hydrolase</keyword>